<dbReference type="InterPro" id="IPR004143">
    <property type="entry name" value="BPL_LPL_catalytic"/>
</dbReference>
<evidence type="ECO:0000313" key="2">
    <source>
        <dbReference type="EMBL" id="MFC0424740.1"/>
    </source>
</evidence>
<dbReference type="InterPro" id="IPR045864">
    <property type="entry name" value="aa-tRNA-synth_II/BPL/LPL"/>
</dbReference>
<protein>
    <submittedName>
        <fullName evidence="2">Lipoate--protein ligase family protein</fullName>
    </submittedName>
</protein>
<keyword evidence="3" id="KW-1185">Reference proteome</keyword>
<dbReference type="SUPFAM" id="SSF55681">
    <property type="entry name" value="Class II aaRS and biotin synthetases"/>
    <property type="match status" value="1"/>
</dbReference>
<dbReference type="PROSITE" id="PS51733">
    <property type="entry name" value="BPL_LPL_CATALYTIC"/>
    <property type="match status" value="1"/>
</dbReference>
<dbReference type="EMBL" id="JBHLUK010000074">
    <property type="protein sequence ID" value="MFC0424740.1"/>
    <property type="molecule type" value="Genomic_DNA"/>
</dbReference>
<evidence type="ECO:0000259" key="1">
    <source>
        <dbReference type="PROSITE" id="PS51733"/>
    </source>
</evidence>
<dbReference type="CDD" id="cd16443">
    <property type="entry name" value="LplA"/>
    <property type="match status" value="1"/>
</dbReference>
<sequence>MSQPTIATLSQHYEPAAMLDSFAYTNALLWLTAKRQQPIVHFWQLDQTVILGLLDQQLPQLASGLTTLHQAGYQSLLRNSGGLAVVADAGVLNVSLFLPASRNDYAITEAYQLMVDYVQAVWPQLPIITGEIKRSYCPGDYDLSINGQKIAGMSQRRTENALVIMLYVSVNGDQADRSRLIHDFYQTGLNGTTDDRFPVVDPAVMTTVAAQLDQPVSVRATEQAFMTALARHGAVDTRSLPLVTEEPEFQAHLKRAYQQMQRRQERLPKP</sequence>
<dbReference type="RefSeq" id="WP_225425607.1">
    <property type="nucleotide sequence ID" value="NZ_BAABRM010000005.1"/>
</dbReference>
<feature type="domain" description="BPL/LPL catalytic" evidence="1">
    <location>
        <begin position="34"/>
        <end position="216"/>
    </location>
</feature>
<dbReference type="InterPro" id="IPR050664">
    <property type="entry name" value="Octanoyltrans_LipM/LipL"/>
</dbReference>
<reference evidence="2 3" key="1">
    <citation type="submission" date="2024-09" db="EMBL/GenBank/DDBJ databases">
        <authorList>
            <person name="Sun Q."/>
            <person name="Mori K."/>
        </authorList>
    </citation>
    <scope>NUCLEOTIDE SEQUENCE [LARGE SCALE GENOMIC DNA]</scope>
    <source>
        <strain evidence="2 3">TBRC 4575</strain>
    </source>
</reference>
<evidence type="ECO:0000313" key="3">
    <source>
        <dbReference type="Proteomes" id="UP001589855"/>
    </source>
</evidence>
<name>A0ABV6K924_9LACO</name>
<comment type="caution">
    <text evidence="2">The sequence shown here is derived from an EMBL/GenBank/DDBJ whole genome shotgun (WGS) entry which is preliminary data.</text>
</comment>
<gene>
    <name evidence="2" type="ORF">ACFFGS_11450</name>
</gene>
<dbReference type="Pfam" id="PF21948">
    <property type="entry name" value="LplA-B_cat"/>
    <property type="match status" value="1"/>
</dbReference>
<keyword evidence="2" id="KW-0436">Ligase</keyword>
<accession>A0ABV6K924</accession>
<dbReference type="PANTHER" id="PTHR43679">
    <property type="entry name" value="OCTANOYLTRANSFERASE LIPM-RELATED"/>
    <property type="match status" value="1"/>
</dbReference>
<dbReference type="Proteomes" id="UP001589855">
    <property type="component" value="Unassembled WGS sequence"/>
</dbReference>
<dbReference type="Gene3D" id="3.30.930.10">
    <property type="entry name" value="Bira Bifunctional Protein, Domain 2"/>
    <property type="match status" value="1"/>
</dbReference>
<organism evidence="2 3">
    <name type="scientific">Lactiplantibacillus plajomi</name>
    <dbReference type="NCBI Taxonomy" id="1457217"/>
    <lineage>
        <taxon>Bacteria</taxon>
        <taxon>Bacillati</taxon>
        <taxon>Bacillota</taxon>
        <taxon>Bacilli</taxon>
        <taxon>Lactobacillales</taxon>
        <taxon>Lactobacillaceae</taxon>
        <taxon>Lactiplantibacillus</taxon>
    </lineage>
</organism>
<dbReference type="PANTHER" id="PTHR43679:SF2">
    <property type="entry name" value="OCTANOYL-[GCVH]:PROTEIN N-OCTANOYLTRANSFERASE"/>
    <property type="match status" value="1"/>
</dbReference>
<dbReference type="GO" id="GO:0016874">
    <property type="term" value="F:ligase activity"/>
    <property type="evidence" value="ECO:0007669"/>
    <property type="project" value="UniProtKB-KW"/>
</dbReference>
<proteinExistence type="predicted"/>